<feature type="compositionally biased region" description="Polar residues" evidence="1">
    <location>
        <begin position="196"/>
        <end position="209"/>
    </location>
</feature>
<sequence length="237" mass="27323">MRTPVLTILWKWLNGLELGEQMSGNELLPIRSNNYELCIENYEYLSAESNTVRYGGLDDALGRIRRVSALMLFLHPCPQLLMYQLFCVSHNDEIPQDEGQRRKIINLNQNYDYVNRQLLTVILLIIRNRGLYNKQSKFHIVRKYIVGITGKVQANTIRQHYTNSVSELELSGDRWRCWLGIRLRTREAQVQIPGLDTTTPGLMKNNNKNRSGHGKSLDAKEEKIVTSSPPPLDARKS</sequence>
<dbReference type="EMBL" id="KQ435732">
    <property type="protein sequence ID" value="KOX77435.1"/>
    <property type="molecule type" value="Genomic_DNA"/>
</dbReference>
<gene>
    <name evidence="2" type="ORF">WN51_09759</name>
</gene>
<feature type="region of interest" description="Disordered" evidence="1">
    <location>
        <begin position="194"/>
        <end position="237"/>
    </location>
</feature>
<feature type="compositionally biased region" description="Pro residues" evidence="1">
    <location>
        <begin position="228"/>
        <end position="237"/>
    </location>
</feature>
<reference evidence="2 3" key="1">
    <citation type="submission" date="2015-07" db="EMBL/GenBank/DDBJ databases">
        <title>The genome of Melipona quadrifasciata.</title>
        <authorList>
            <person name="Pan H."/>
            <person name="Kapheim K."/>
        </authorList>
    </citation>
    <scope>NUCLEOTIDE SEQUENCE [LARGE SCALE GENOMIC DNA]</scope>
    <source>
        <strain evidence="2">0111107301</strain>
        <tissue evidence="2">Whole body</tissue>
    </source>
</reference>
<name>A0A0M9A548_9HYME</name>
<accession>A0A0M9A548</accession>
<protein>
    <submittedName>
        <fullName evidence="2">Uncharacterized protein</fullName>
    </submittedName>
</protein>
<evidence type="ECO:0000313" key="2">
    <source>
        <dbReference type="EMBL" id="KOX77435.1"/>
    </source>
</evidence>
<feature type="compositionally biased region" description="Basic and acidic residues" evidence="1">
    <location>
        <begin position="215"/>
        <end position="224"/>
    </location>
</feature>
<proteinExistence type="predicted"/>
<evidence type="ECO:0000256" key="1">
    <source>
        <dbReference type="SAM" id="MobiDB-lite"/>
    </source>
</evidence>
<dbReference type="Proteomes" id="UP000053105">
    <property type="component" value="Unassembled WGS sequence"/>
</dbReference>
<evidence type="ECO:0000313" key="3">
    <source>
        <dbReference type="Proteomes" id="UP000053105"/>
    </source>
</evidence>
<organism evidence="2 3">
    <name type="scientific">Melipona quadrifasciata</name>
    <dbReference type="NCBI Taxonomy" id="166423"/>
    <lineage>
        <taxon>Eukaryota</taxon>
        <taxon>Metazoa</taxon>
        <taxon>Ecdysozoa</taxon>
        <taxon>Arthropoda</taxon>
        <taxon>Hexapoda</taxon>
        <taxon>Insecta</taxon>
        <taxon>Pterygota</taxon>
        <taxon>Neoptera</taxon>
        <taxon>Endopterygota</taxon>
        <taxon>Hymenoptera</taxon>
        <taxon>Apocrita</taxon>
        <taxon>Aculeata</taxon>
        <taxon>Apoidea</taxon>
        <taxon>Anthophila</taxon>
        <taxon>Apidae</taxon>
        <taxon>Melipona</taxon>
    </lineage>
</organism>
<keyword evidence="3" id="KW-1185">Reference proteome</keyword>
<dbReference type="AlphaFoldDB" id="A0A0M9A548"/>